<dbReference type="GO" id="GO:0016020">
    <property type="term" value="C:membrane"/>
    <property type="evidence" value="ECO:0007669"/>
    <property type="project" value="UniProtKB-SubCell"/>
</dbReference>
<feature type="transmembrane region" description="Helical" evidence="5">
    <location>
        <begin position="281"/>
        <end position="305"/>
    </location>
</feature>
<feature type="transmembrane region" description="Helical" evidence="5">
    <location>
        <begin position="109"/>
        <end position="137"/>
    </location>
</feature>
<evidence type="ECO:0000256" key="5">
    <source>
        <dbReference type="SAM" id="Phobius"/>
    </source>
</evidence>
<dbReference type="PANTHER" id="PTHR23360:SF5">
    <property type="entry name" value="G-PROTEIN COUPLED RECEPTORS FAMILY 1 PROFILE DOMAIN-CONTAINING PROTEIN"/>
    <property type="match status" value="1"/>
</dbReference>
<keyword evidence="2 5" id="KW-0812">Transmembrane</keyword>
<dbReference type="SUPFAM" id="SSF81321">
    <property type="entry name" value="Family A G protein-coupled receptor-like"/>
    <property type="match status" value="1"/>
</dbReference>
<dbReference type="SMART" id="SM01381">
    <property type="entry name" value="7TM_GPCR_Srsx"/>
    <property type="match status" value="1"/>
</dbReference>
<comment type="caution">
    <text evidence="7">The sequence shown here is derived from an EMBL/GenBank/DDBJ whole genome shotgun (WGS) entry which is preliminary data.</text>
</comment>
<organism evidence="7 8">
    <name type="scientific">Heterodera schachtii</name>
    <name type="common">Sugarbeet cyst nematode worm</name>
    <name type="synonym">Tylenchus schachtii</name>
    <dbReference type="NCBI Taxonomy" id="97005"/>
    <lineage>
        <taxon>Eukaryota</taxon>
        <taxon>Metazoa</taxon>
        <taxon>Ecdysozoa</taxon>
        <taxon>Nematoda</taxon>
        <taxon>Chromadorea</taxon>
        <taxon>Rhabditida</taxon>
        <taxon>Tylenchina</taxon>
        <taxon>Tylenchomorpha</taxon>
        <taxon>Tylenchoidea</taxon>
        <taxon>Heteroderidae</taxon>
        <taxon>Heteroderinae</taxon>
        <taxon>Heterodera</taxon>
    </lineage>
</organism>
<feature type="transmembrane region" description="Helical" evidence="5">
    <location>
        <begin position="42"/>
        <end position="67"/>
    </location>
</feature>
<feature type="domain" description="G-protein coupled receptors family 1 profile" evidence="6">
    <location>
        <begin position="59"/>
        <end position="303"/>
    </location>
</feature>
<keyword evidence="4 5" id="KW-0472">Membrane</keyword>
<evidence type="ECO:0000313" key="7">
    <source>
        <dbReference type="EMBL" id="KAL3104404.1"/>
    </source>
</evidence>
<dbReference type="InterPro" id="IPR000276">
    <property type="entry name" value="GPCR_Rhodpsn"/>
</dbReference>
<keyword evidence="8" id="KW-1185">Reference proteome</keyword>
<feature type="transmembrane region" description="Helical" evidence="5">
    <location>
        <begin position="248"/>
        <end position="269"/>
    </location>
</feature>
<dbReference type="CDD" id="cd00637">
    <property type="entry name" value="7tm_classA_rhodopsin-like"/>
    <property type="match status" value="1"/>
</dbReference>
<evidence type="ECO:0000313" key="8">
    <source>
        <dbReference type="Proteomes" id="UP001620645"/>
    </source>
</evidence>
<protein>
    <recommendedName>
        <fullName evidence="6">G-protein coupled receptors family 1 profile domain-containing protein</fullName>
    </recommendedName>
</protein>
<evidence type="ECO:0000256" key="2">
    <source>
        <dbReference type="ARBA" id="ARBA00022692"/>
    </source>
</evidence>
<evidence type="ECO:0000256" key="4">
    <source>
        <dbReference type="ARBA" id="ARBA00023136"/>
    </source>
</evidence>
<dbReference type="Pfam" id="PF10320">
    <property type="entry name" value="7TM_GPCR_Srsx"/>
    <property type="match status" value="1"/>
</dbReference>
<dbReference type="PANTHER" id="PTHR23360">
    <property type="entry name" value="G-PROTEIN COUPLED RECEPTORS FAMILY 1 PROFILE DOMAIN-CONTAINING PROTEIN-RELATED"/>
    <property type="match status" value="1"/>
</dbReference>
<comment type="subcellular location">
    <subcellularLocation>
        <location evidence="1">Membrane</location>
    </subcellularLocation>
</comment>
<dbReference type="InterPro" id="IPR019424">
    <property type="entry name" value="7TM_GPCR_Srsx"/>
</dbReference>
<reference evidence="7 8" key="1">
    <citation type="submission" date="2024-10" db="EMBL/GenBank/DDBJ databases">
        <authorList>
            <person name="Kim D."/>
        </authorList>
    </citation>
    <scope>NUCLEOTIDE SEQUENCE [LARGE SCALE GENOMIC DNA]</scope>
    <source>
        <strain evidence="7">Taebaek</strain>
    </source>
</reference>
<keyword evidence="3 5" id="KW-1133">Transmembrane helix</keyword>
<evidence type="ECO:0000259" key="6">
    <source>
        <dbReference type="PROSITE" id="PS50262"/>
    </source>
</evidence>
<name>A0ABD2KNQ6_HETSC</name>
<dbReference type="InterPro" id="IPR017452">
    <property type="entry name" value="GPCR_Rhodpsn_7TM"/>
</dbReference>
<accession>A0ABD2KNQ6</accession>
<dbReference type="InterPro" id="IPR047130">
    <property type="entry name" value="7TM_GPCR_Srsx_nematod"/>
</dbReference>
<dbReference type="Proteomes" id="UP001620645">
    <property type="component" value="Unassembled WGS sequence"/>
</dbReference>
<feature type="transmembrane region" description="Helical" evidence="5">
    <location>
        <begin position="204"/>
        <end position="228"/>
    </location>
</feature>
<evidence type="ECO:0000256" key="3">
    <source>
        <dbReference type="ARBA" id="ARBA00022989"/>
    </source>
</evidence>
<feature type="transmembrane region" description="Helical" evidence="5">
    <location>
        <begin position="158"/>
        <end position="184"/>
    </location>
</feature>
<evidence type="ECO:0000256" key="1">
    <source>
        <dbReference type="ARBA" id="ARBA00004370"/>
    </source>
</evidence>
<dbReference type="EMBL" id="JBICCN010000002">
    <property type="protein sequence ID" value="KAL3104404.1"/>
    <property type="molecule type" value="Genomic_DNA"/>
</dbReference>
<dbReference type="Gene3D" id="1.20.1070.10">
    <property type="entry name" value="Rhodopsin 7-helix transmembrane proteins"/>
    <property type="match status" value="1"/>
</dbReference>
<gene>
    <name evidence="7" type="ORF">niasHS_000142</name>
</gene>
<dbReference type="AlphaFoldDB" id="A0ABD2KNQ6"/>
<proteinExistence type="predicted"/>
<feature type="transmembrane region" description="Helical" evidence="5">
    <location>
        <begin position="79"/>
        <end position="103"/>
    </location>
</feature>
<sequence length="353" mass="38700">MAAAQMSAAQVSFWLGGASVCGATVAAQINLAYRSVGPSADLIVPAVALNLVAFIGIVLNGTVLFVTVKCSSLRGSANFLMAMICLCELIHQIGHTFFLVVVISGTNFVSLLIADLIMTPSIFALNCGIMAMFCASFDRLFAVISPFNHSAIFIKYKLPYLLGHLFICVIYAALIQYFVLAVALENAEDQTTGYLGDIFRYSSYLFNGCTFVLCLCSIFFYVVIFVFIRCKNGVSQQTNARVLRSMLIILLINIGGYLFTTAMHLFINAFNAKIFDSPIRIWQFSFIAGILLNVAAGSNAIVLYFSSIEYRQAFKNKFGALFGCPSQNNTVKIIQMRNLNPANNKIRPLNANL</sequence>
<dbReference type="PROSITE" id="PS50262">
    <property type="entry name" value="G_PROTEIN_RECEP_F1_2"/>
    <property type="match status" value="1"/>
</dbReference>